<dbReference type="PANTHER" id="PTHR47691">
    <property type="entry name" value="REGULATOR-RELATED"/>
    <property type="match status" value="1"/>
</dbReference>
<dbReference type="Gene3D" id="1.25.40.10">
    <property type="entry name" value="Tetratricopeptide repeat domain"/>
    <property type="match status" value="3"/>
</dbReference>
<dbReference type="InterPro" id="IPR011990">
    <property type="entry name" value="TPR-like_helical_dom_sf"/>
</dbReference>
<proteinExistence type="predicted"/>
<evidence type="ECO:0000313" key="2">
    <source>
        <dbReference type="EMBL" id="KZP29433.1"/>
    </source>
</evidence>
<name>A0A166SGV2_9AGAM</name>
<dbReference type="InterPro" id="IPR019734">
    <property type="entry name" value="TPR_rpt"/>
</dbReference>
<dbReference type="OrthoDB" id="431454at2759"/>
<reference evidence="2" key="1">
    <citation type="journal article" date="2016" name="Mol. Biol. Evol.">
        <title>Comparative Genomics of Early-Diverging Mushroom-Forming Fungi Provides Insights into the Origins of Lignocellulose Decay Capabilities.</title>
        <authorList>
            <person name="Nagy L.G."/>
            <person name="Riley R."/>
            <person name="Tritt A."/>
            <person name="Adam C."/>
            <person name="Daum C."/>
            <person name="Floudas D."/>
            <person name="Sun H."/>
            <person name="Yadav J.S."/>
            <person name="Pangilinan J."/>
            <person name="Larsson K.H."/>
            <person name="Matsuura K."/>
            <person name="Barry K."/>
            <person name="Labutti K."/>
            <person name="Kuo R."/>
            <person name="Ohm R.A."/>
            <person name="Bhattacharya S.S."/>
            <person name="Shirouzu T."/>
            <person name="Yoshinaga Y."/>
            <person name="Martin F.M."/>
            <person name="Grigoriev I.V."/>
            <person name="Hibbett D.S."/>
        </authorList>
    </citation>
    <scope>NUCLEOTIDE SEQUENCE [LARGE SCALE GENOMIC DNA]</scope>
    <source>
        <strain evidence="2">CBS 109695</strain>
    </source>
</reference>
<accession>A0A166SGV2</accession>
<dbReference type="STRING" id="436010.A0A166SGV2"/>
<feature type="domain" description="ORC1/DEAH AAA+ ATPase" evidence="1">
    <location>
        <begin position="115"/>
        <end position="213"/>
    </location>
</feature>
<gene>
    <name evidence="2" type="ORF">FIBSPDRAFT_926944</name>
</gene>
<dbReference type="SUPFAM" id="SSF52540">
    <property type="entry name" value="P-loop containing nucleoside triphosphate hydrolases"/>
    <property type="match status" value="1"/>
</dbReference>
<dbReference type="SUPFAM" id="SSF48452">
    <property type="entry name" value="TPR-like"/>
    <property type="match status" value="3"/>
</dbReference>
<dbReference type="InterPro" id="IPR049945">
    <property type="entry name" value="AAA_22"/>
</dbReference>
<dbReference type="GO" id="GO:0016887">
    <property type="term" value="F:ATP hydrolysis activity"/>
    <property type="evidence" value="ECO:0007669"/>
    <property type="project" value="InterPro"/>
</dbReference>
<protein>
    <submittedName>
        <fullName evidence="2">TPR-like protein</fullName>
    </submittedName>
</protein>
<dbReference type="AlphaFoldDB" id="A0A166SGV2"/>
<dbReference type="PANTHER" id="PTHR47691:SF3">
    <property type="entry name" value="HTH-TYPE TRANSCRIPTIONAL REGULATOR RV0890C-RELATED"/>
    <property type="match status" value="1"/>
</dbReference>
<sequence length="1031" mass="113102">MQMLSRIKTSLTPRKQVRLRDDPKKIGDRTASTTIHTANKTSFNNIGTSGKVTNIAGHVIHGDLNVYNTDSTATPSSILINSPPSQPLAPDIWFGRDGIISSLAEIITGNENPRIAILGAGGMGKTATALHLIRHEAVVARYRDRAFFVACDAANSADLLASRILQIIGVSADAGENLVTAMHLALKGAPPTLLLLDNFESIWEAELNHSATRDLLHKIADSPSSTVIITMRATTPPPGIRWTFFESLPPLSASSAKEVFLAINATFCDGSNDGHRVLDELLRELDYIPLAIHLLAHVSTDLSPRFVLKQWQKQRTQMLRLDSYTKDKLESVDVSISLSMESLDIERNPGAIQLLGMLSLLPDGLFHWQERLDIIEDTFETATSDLFLLRQLALIYTASDKLSVLSTIRHFVLQHHPPDAQHVQCIYAIIWELVHTYAMVGFGPEFSGAVDALSPEMGNIGSLIDHNVAYDPGEIIVDIAIRISWHLNLTYPSSHLLQKVSSLVPLVHAAMQARYWSVSGEIMYKQDDYTDAASVFKQARDLFLETGHGLGAAQCSRRLGDILRVQSNYSEATTVLRDTRAQFLEIGDRLGAAQCSRSLGVTLRMQRNYSEATTTLMGARAQFLEIGNHLGDAECSASLGDILSSQGNYSEATTILADARAQFLQIGNRLGVAQCSQSLGEILEKRRNYSEATTTLTDARLQFIKIGDRTGGAECSASLGDILKSQGNYSEATAILTDARAQFIEIGNRDGTAECSASLGAILVSQRSYNEAEDLLAHVRDQFIEIGRDAWSAYCSALLEECVRARDDEEIIILKDTRAQFLEIGHGLGIAQCSQRLGEILRMRGNYSEATTLLTDARSQFLEIGDRLGAAQCSKSLGEILRKRSRYYEATVTLTDARGQFIQIGDRVGEAECLASLGDILRSQGNYSEATAILTVAQAQFIEIGNRDGDAECSASLGDILLRQRNYTEAENLLTHVRDQFIAIGRDAWVVYCSALLKECVRARDGEEIMEIGSSNLRVAVEVKARKIAMK</sequence>
<dbReference type="SMART" id="SM00028">
    <property type="entry name" value="TPR"/>
    <property type="match status" value="7"/>
</dbReference>
<dbReference type="EMBL" id="KV417498">
    <property type="protein sequence ID" value="KZP29433.1"/>
    <property type="molecule type" value="Genomic_DNA"/>
</dbReference>
<dbReference type="Pfam" id="PF13401">
    <property type="entry name" value="AAA_22"/>
    <property type="match status" value="1"/>
</dbReference>
<evidence type="ECO:0000259" key="1">
    <source>
        <dbReference type="Pfam" id="PF13401"/>
    </source>
</evidence>
<dbReference type="InterPro" id="IPR027417">
    <property type="entry name" value="P-loop_NTPase"/>
</dbReference>
<organism evidence="2">
    <name type="scientific">Athelia psychrophila</name>
    <dbReference type="NCBI Taxonomy" id="1759441"/>
    <lineage>
        <taxon>Eukaryota</taxon>
        <taxon>Fungi</taxon>
        <taxon>Dikarya</taxon>
        <taxon>Basidiomycota</taxon>
        <taxon>Agaricomycotina</taxon>
        <taxon>Agaricomycetes</taxon>
        <taxon>Agaricomycetidae</taxon>
        <taxon>Atheliales</taxon>
        <taxon>Atheliaceae</taxon>
        <taxon>Athelia</taxon>
    </lineage>
</organism>
<dbReference type="Gene3D" id="3.40.50.300">
    <property type="entry name" value="P-loop containing nucleotide triphosphate hydrolases"/>
    <property type="match status" value="1"/>
</dbReference>